<organism evidence="1 2">
    <name type="scientific">Ordospora colligata OC4</name>
    <dbReference type="NCBI Taxonomy" id="1354746"/>
    <lineage>
        <taxon>Eukaryota</taxon>
        <taxon>Fungi</taxon>
        <taxon>Fungi incertae sedis</taxon>
        <taxon>Microsporidia</taxon>
        <taxon>Ordosporidae</taxon>
        <taxon>Ordospora</taxon>
    </lineage>
</organism>
<comment type="caution">
    <text evidence="1">The sequence shown here is derived from an EMBL/GenBank/DDBJ whole genome shotgun (WGS) entry which is preliminary data.</text>
</comment>
<dbReference type="GeneID" id="26261742"/>
<proteinExistence type="predicted"/>
<dbReference type="AlphaFoldDB" id="A0A0B2UKY5"/>
<dbReference type="Proteomes" id="UP000031056">
    <property type="component" value="Unassembled WGS sequence"/>
</dbReference>
<keyword evidence="2" id="KW-1185">Reference proteome</keyword>
<protein>
    <submittedName>
        <fullName evidence="1">Uncharacterized protein</fullName>
    </submittedName>
</protein>
<reference evidence="1 2" key="1">
    <citation type="journal article" date="2014" name="MBio">
        <title>The Ordospora colligata genome; evolution of extreme reduction in microsporidia and host-to-parasite horizontal gene transfer.</title>
        <authorList>
            <person name="Pombert J.-F."/>
            <person name="Haag K.L."/>
            <person name="Beidas S."/>
            <person name="Ebert D."/>
            <person name="Keeling P.J."/>
        </authorList>
    </citation>
    <scope>NUCLEOTIDE SEQUENCE [LARGE SCALE GENOMIC DNA]</scope>
    <source>
        <strain evidence="1 2">OC4</strain>
    </source>
</reference>
<evidence type="ECO:0000313" key="2">
    <source>
        <dbReference type="Proteomes" id="UP000031056"/>
    </source>
</evidence>
<accession>A0A0B2UKY5</accession>
<dbReference type="EMBL" id="JOKQ01000005">
    <property type="protein sequence ID" value="KHN69682.1"/>
    <property type="molecule type" value="Genomic_DNA"/>
</dbReference>
<dbReference type="RefSeq" id="XP_014563724.1">
    <property type="nucleotide sequence ID" value="XM_014708238.1"/>
</dbReference>
<sequence>MEGIERDRELLRNAKRINRDIMEQMIVESQKEKKISYIGNLVASSKVVCMEKEQQYVSRSVIRNMSTQSILCLASDILKRVDRKTARRLQKIEEELVLREDLFVSMINHIERMPEQKDDLFSWYPGLDTCSMHAFVFKLLPDFSRKYKEYFVKAMASQREGKSKILDVFRGHLGKETQAFEVISGDLVIFEAMRCVPKGGLIVTSSYWCEIDERCDDALAMIAGIDENIRINDSIHAELFHPLCHAEVVVNGKEVLVSFIELNDLLTRNARSHKFWMDCEVVDEAWESVDQ</sequence>
<dbReference type="OrthoDB" id="2190224at2759"/>
<name>A0A0B2UKY5_9MICR</name>
<evidence type="ECO:0000313" key="1">
    <source>
        <dbReference type="EMBL" id="KHN69682.1"/>
    </source>
</evidence>
<dbReference type="HOGENOM" id="CLU_847578_0_0_1"/>
<dbReference type="VEuPathDB" id="MicrosporidiaDB:M896_050890"/>
<gene>
    <name evidence="1" type="ORF">M896_050890</name>
</gene>
<dbReference type="InParanoid" id="A0A0B2UKY5"/>